<feature type="compositionally biased region" description="Polar residues" evidence="1">
    <location>
        <begin position="208"/>
        <end position="221"/>
    </location>
</feature>
<sequence>LTPSRIHSDRNPRVDSVRLEPLRFFNLVRPKLANYLPSSLDEDVDLTDDRVIYSNITKSPSPAPWNARKSEEPNFPTRLQRIKSDPELELTDNAPTELYYTPCANPESTKPWQTHDISILKNQSGDSVPPSRHEDPDSIKIVTKSRPPSITPISKLEPPRKKEHSYDDSHQLDHDAPIIVERPSNPQPPNRLLSDSLSTDDRGETNGIKMTSSDSQYHQQNRVTEDLVRTILIPRFSPMPMKAGSVESLVTRKQSAYFARLRLLFEEGFGNTPQDRDALDELNQVSKEVLAPASYPLQKPTLSTRAKEFSAPAKKPGSTKQFHGLQSSAEVKDEGKKLTGNSIRKVVPELPLKPCALTDSRRSVPESPSESGIPHRPSLGQMGFIRPKRPRTHNLRPHSPKPPVMDTYSPDEDLFKIPRSPATGSNSSPKRPFRTQPFGLTSQTDKNNWNRRPTFVPRGSDLLSVTEPPEPDTDPDEVSGRVVKLGGIPMPGLVGPEASSLLARIKQKQMHVFEQTSKTVLSICELCEAFILF</sequence>
<evidence type="ECO:0000256" key="1">
    <source>
        <dbReference type="SAM" id="MobiDB-lite"/>
    </source>
</evidence>
<reference evidence="2 3" key="1">
    <citation type="submission" date="2019-07" db="EMBL/GenBank/DDBJ databases">
        <title>Annotation for the trematode Paragonimus westermani.</title>
        <authorList>
            <person name="Choi Y.-J."/>
        </authorList>
    </citation>
    <scope>NUCLEOTIDE SEQUENCE [LARGE SCALE GENOMIC DNA]</scope>
    <source>
        <strain evidence="2">180907_Pwestermani</strain>
    </source>
</reference>
<evidence type="ECO:0000313" key="2">
    <source>
        <dbReference type="EMBL" id="KAF8560506.1"/>
    </source>
</evidence>
<comment type="caution">
    <text evidence="2">The sequence shown here is derived from an EMBL/GenBank/DDBJ whole genome shotgun (WGS) entry which is preliminary data.</text>
</comment>
<dbReference type="OrthoDB" id="10438024at2759"/>
<feature type="compositionally biased region" description="Polar residues" evidence="1">
    <location>
        <begin position="318"/>
        <end position="329"/>
    </location>
</feature>
<keyword evidence="3" id="KW-1185">Reference proteome</keyword>
<gene>
    <name evidence="2" type="ORF">P879_05824</name>
</gene>
<feature type="compositionally biased region" description="Basic residues" evidence="1">
    <location>
        <begin position="386"/>
        <end position="399"/>
    </location>
</feature>
<feature type="compositionally biased region" description="Polar residues" evidence="1">
    <location>
        <begin position="438"/>
        <end position="451"/>
    </location>
</feature>
<feature type="region of interest" description="Disordered" evidence="1">
    <location>
        <begin position="356"/>
        <end position="478"/>
    </location>
</feature>
<dbReference type="AlphaFoldDB" id="A0A8T0CZ84"/>
<dbReference type="EMBL" id="JTDF01022445">
    <property type="protein sequence ID" value="KAF8560506.1"/>
    <property type="molecule type" value="Genomic_DNA"/>
</dbReference>
<feature type="compositionally biased region" description="Basic and acidic residues" evidence="1">
    <location>
        <begin position="157"/>
        <end position="176"/>
    </location>
</feature>
<dbReference type="Proteomes" id="UP000699462">
    <property type="component" value="Unassembled WGS sequence"/>
</dbReference>
<proteinExistence type="predicted"/>
<protein>
    <submittedName>
        <fullName evidence="2">Uncharacterized protein</fullName>
    </submittedName>
</protein>
<feature type="region of interest" description="Disordered" evidence="1">
    <location>
        <begin position="308"/>
        <end position="335"/>
    </location>
</feature>
<name>A0A8T0CZ84_9TREM</name>
<feature type="non-terminal residue" evidence="2">
    <location>
        <position position="1"/>
    </location>
</feature>
<evidence type="ECO:0000313" key="3">
    <source>
        <dbReference type="Proteomes" id="UP000699462"/>
    </source>
</evidence>
<accession>A0A8T0CZ84</accession>
<organism evidence="2 3">
    <name type="scientific">Paragonimus westermani</name>
    <dbReference type="NCBI Taxonomy" id="34504"/>
    <lineage>
        <taxon>Eukaryota</taxon>
        <taxon>Metazoa</taxon>
        <taxon>Spiralia</taxon>
        <taxon>Lophotrochozoa</taxon>
        <taxon>Platyhelminthes</taxon>
        <taxon>Trematoda</taxon>
        <taxon>Digenea</taxon>
        <taxon>Plagiorchiida</taxon>
        <taxon>Troglotremata</taxon>
        <taxon>Troglotrematidae</taxon>
        <taxon>Paragonimus</taxon>
    </lineage>
</organism>
<feature type="region of interest" description="Disordered" evidence="1">
    <location>
        <begin position="121"/>
        <end position="221"/>
    </location>
</feature>